<evidence type="ECO:0000313" key="2">
    <source>
        <dbReference type="EMBL" id="RDI62980.1"/>
    </source>
</evidence>
<protein>
    <submittedName>
        <fullName evidence="2">Uncharacterized protein</fullName>
    </submittedName>
</protein>
<feature type="compositionally biased region" description="Basic and acidic residues" evidence="1">
    <location>
        <begin position="15"/>
        <end position="27"/>
    </location>
</feature>
<feature type="region of interest" description="Disordered" evidence="1">
    <location>
        <begin position="1"/>
        <end position="29"/>
    </location>
</feature>
<name>A0A370HXG6_9NOCA</name>
<gene>
    <name evidence="2" type="ORF">DFR76_112299</name>
</gene>
<comment type="caution">
    <text evidence="2">The sequence shown here is derived from an EMBL/GenBank/DDBJ whole genome shotgun (WGS) entry which is preliminary data.</text>
</comment>
<keyword evidence="3" id="KW-1185">Reference proteome</keyword>
<feature type="compositionally biased region" description="Polar residues" evidence="1">
    <location>
        <begin position="1"/>
        <end position="10"/>
    </location>
</feature>
<dbReference type="AlphaFoldDB" id="A0A370HXG6"/>
<accession>A0A370HXG6</accession>
<evidence type="ECO:0000313" key="3">
    <source>
        <dbReference type="Proteomes" id="UP000254869"/>
    </source>
</evidence>
<sequence length="140" mass="15220">MSPTALTSIAPSPADMDRTESGHRFGIDENSVMSGRSPILVASARNLAASAYYVYDNAGNTAANPVQRYPGNPSACLQIDWQNEPERLTHTLEQLIAQDQRRVMPRVCRPFQQPVCQCRRSSSPPWAGQATMCATPGGIS</sequence>
<dbReference type="EMBL" id="QQBC01000012">
    <property type="protein sequence ID" value="RDI62980.1"/>
    <property type="molecule type" value="Genomic_DNA"/>
</dbReference>
<reference evidence="2 3" key="1">
    <citation type="submission" date="2018-07" db="EMBL/GenBank/DDBJ databases">
        <title>Genomic Encyclopedia of Type Strains, Phase IV (KMG-IV): sequencing the most valuable type-strain genomes for metagenomic binning, comparative biology and taxonomic classification.</title>
        <authorList>
            <person name="Goeker M."/>
        </authorList>
    </citation>
    <scope>NUCLEOTIDE SEQUENCE [LARGE SCALE GENOMIC DNA]</scope>
    <source>
        <strain evidence="2 3">DSM 44290</strain>
    </source>
</reference>
<evidence type="ECO:0000256" key="1">
    <source>
        <dbReference type="SAM" id="MobiDB-lite"/>
    </source>
</evidence>
<dbReference type="STRING" id="1210086.GCA_001613105_06419"/>
<dbReference type="Proteomes" id="UP000254869">
    <property type="component" value="Unassembled WGS sequence"/>
</dbReference>
<proteinExistence type="predicted"/>
<organism evidence="2 3">
    <name type="scientific">Nocardia pseudobrasiliensis</name>
    <dbReference type="NCBI Taxonomy" id="45979"/>
    <lineage>
        <taxon>Bacteria</taxon>
        <taxon>Bacillati</taxon>
        <taxon>Actinomycetota</taxon>
        <taxon>Actinomycetes</taxon>
        <taxon>Mycobacteriales</taxon>
        <taxon>Nocardiaceae</taxon>
        <taxon>Nocardia</taxon>
    </lineage>
</organism>